<dbReference type="InterPro" id="IPR002083">
    <property type="entry name" value="MATH/TRAF_dom"/>
</dbReference>
<evidence type="ECO:0000256" key="7">
    <source>
        <dbReference type="ARBA" id="ARBA00022771"/>
    </source>
</evidence>
<feature type="zinc finger region" description="TRAF-type" evidence="12">
    <location>
        <begin position="215"/>
        <end position="271"/>
    </location>
</feature>
<keyword evidence="3" id="KW-1017">Isopeptide bond</keyword>
<feature type="coiled-coil region" evidence="13">
    <location>
        <begin position="289"/>
        <end position="323"/>
    </location>
</feature>
<evidence type="ECO:0000256" key="13">
    <source>
        <dbReference type="SAM" id="Coils"/>
    </source>
</evidence>
<gene>
    <name evidence="17" type="ORF">chiPu_0003775</name>
</gene>
<dbReference type="InterPro" id="IPR049440">
    <property type="entry name" value="TRAF3/5_RING"/>
</dbReference>
<dbReference type="InterPro" id="IPR012227">
    <property type="entry name" value="TNF_rcpt-assoc_TRAF_met"/>
</dbReference>
<keyword evidence="2 11" id="KW-0963">Cytoplasm</keyword>
<evidence type="ECO:0000256" key="9">
    <source>
        <dbReference type="ARBA" id="ARBA00022843"/>
    </source>
</evidence>
<keyword evidence="5 11" id="KW-0479">Metal-binding</keyword>
<comment type="catalytic activity">
    <reaction evidence="11">
        <text>S-ubiquitinyl-[E2 ubiquitin-conjugating enzyme]-L-cysteine + [acceptor protein]-L-lysine = [E2 ubiquitin-conjugating enzyme]-L-cysteine + N(6)-ubiquitinyl-[acceptor protein]-L-lysine.</text>
        <dbReference type="EC" id="2.3.2.27"/>
    </reaction>
</comment>
<dbReference type="PROSITE" id="PS50144">
    <property type="entry name" value="MATH"/>
    <property type="match status" value="1"/>
</dbReference>
<dbReference type="InterPro" id="IPR013083">
    <property type="entry name" value="Znf_RING/FYVE/PHD"/>
</dbReference>
<evidence type="ECO:0000256" key="1">
    <source>
        <dbReference type="ARBA" id="ARBA00004496"/>
    </source>
</evidence>
<comment type="subcellular location">
    <subcellularLocation>
        <location evidence="1 11">Cytoplasm</location>
    </subcellularLocation>
</comment>
<dbReference type="PROSITE" id="PS00518">
    <property type="entry name" value="ZF_RING_1"/>
    <property type="match status" value="1"/>
</dbReference>
<name>A0A401S4P7_CHIPU</name>
<dbReference type="InterPro" id="IPR017907">
    <property type="entry name" value="Znf_RING_CS"/>
</dbReference>
<evidence type="ECO:0000256" key="4">
    <source>
        <dbReference type="ARBA" id="ARBA00022703"/>
    </source>
</evidence>
<feature type="domain" description="MATH" evidence="15">
    <location>
        <begin position="443"/>
        <end position="588"/>
    </location>
</feature>
<evidence type="ECO:0000256" key="12">
    <source>
        <dbReference type="PROSITE-ProRule" id="PRU00207"/>
    </source>
</evidence>
<evidence type="ECO:0000256" key="3">
    <source>
        <dbReference type="ARBA" id="ARBA00022499"/>
    </source>
</evidence>
<comment type="similarity">
    <text evidence="11">Belongs to the TNF receptor-associated factor family.</text>
</comment>
<dbReference type="Proteomes" id="UP000287033">
    <property type="component" value="Unassembled WGS sequence"/>
</dbReference>
<dbReference type="STRING" id="137246.A0A401S4P7"/>
<dbReference type="PIRSF" id="PIRSF015614">
    <property type="entry name" value="TRAF"/>
    <property type="match status" value="1"/>
</dbReference>
<dbReference type="GO" id="GO:0009898">
    <property type="term" value="C:cytoplasmic side of plasma membrane"/>
    <property type="evidence" value="ECO:0007669"/>
    <property type="project" value="TreeGrafter"/>
</dbReference>
<evidence type="ECO:0000259" key="14">
    <source>
        <dbReference type="PROSITE" id="PS50089"/>
    </source>
</evidence>
<protein>
    <recommendedName>
        <fullName evidence="11">TNF receptor-associated factor</fullName>
        <ecNumber evidence="11">2.3.2.27</ecNumber>
    </recommendedName>
</protein>
<dbReference type="PANTHER" id="PTHR10131:SF76">
    <property type="entry name" value="TNF RECEPTOR-ASSOCIATED FACTOR 3"/>
    <property type="match status" value="1"/>
</dbReference>
<dbReference type="GO" id="GO:0043122">
    <property type="term" value="P:regulation of canonical NF-kappaB signal transduction"/>
    <property type="evidence" value="ECO:0007669"/>
    <property type="project" value="TreeGrafter"/>
</dbReference>
<dbReference type="PROSITE" id="PS50145">
    <property type="entry name" value="ZF_TRAF"/>
    <property type="match status" value="2"/>
</dbReference>
<dbReference type="InterPro" id="IPR008974">
    <property type="entry name" value="TRAF-like"/>
</dbReference>
<dbReference type="SUPFAM" id="SSF57850">
    <property type="entry name" value="RING/U-box"/>
    <property type="match status" value="1"/>
</dbReference>
<reference evidence="17 18" key="1">
    <citation type="journal article" date="2018" name="Nat. Ecol. Evol.">
        <title>Shark genomes provide insights into elasmobranch evolution and the origin of vertebrates.</title>
        <authorList>
            <person name="Hara Y"/>
            <person name="Yamaguchi K"/>
            <person name="Onimaru K"/>
            <person name="Kadota M"/>
            <person name="Koyanagi M"/>
            <person name="Keeley SD"/>
            <person name="Tatsumi K"/>
            <person name="Tanaka K"/>
            <person name="Motone F"/>
            <person name="Kageyama Y"/>
            <person name="Nozu R"/>
            <person name="Adachi N"/>
            <person name="Nishimura O"/>
            <person name="Nakagawa R"/>
            <person name="Tanegashima C"/>
            <person name="Kiyatake I"/>
            <person name="Matsumoto R"/>
            <person name="Murakumo K"/>
            <person name="Nishida K"/>
            <person name="Terakita A"/>
            <person name="Kuratani S"/>
            <person name="Sato K"/>
            <person name="Hyodo S Kuraku.S."/>
        </authorList>
    </citation>
    <scope>NUCLEOTIDE SEQUENCE [LARGE SCALE GENOMIC DNA]</scope>
</reference>
<dbReference type="GO" id="GO:0007165">
    <property type="term" value="P:signal transduction"/>
    <property type="evidence" value="ECO:0007669"/>
    <property type="project" value="InterPro"/>
</dbReference>
<dbReference type="InterPro" id="IPR001293">
    <property type="entry name" value="Znf_TRAF"/>
</dbReference>
<evidence type="ECO:0000256" key="8">
    <source>
        <dbReference type="ARBA" id="ARBA00022833"/>
    </source>
</evidence>
<dbReference type="OMA" id="HEKECKK"/>
<comment type="caution">
    <text evidence="17">The sequence shown here is derived from an EMBL/GenBank/DDBJ whole genome shotgun (WGS) entry which is preliminary data.</text>
</comment>
<dbReference type="OrthoDB" id="1737200at2759"/>
<evidence type="ECO:0000256" key="10">
    <source>
        <dbReference type="ARBA" id="ARBA00023054"/>
    </source>
</evidence>
<accession>A0A401S4P7</accession>
<evidence type="ECO:0000259" key="15">
    <source>
        <dbReference type="PROSITE" id="PS50144"/>
    </source>
</evidence>
<organism evidence="17 18">
    <name type="scientific">Chiloscyllium punctatum</name>
    <name type="common">Brownbanded bambooshark</name>
    <name type="synonym">Hemiscyllium punctatum</name>
    <dbReference type="NCBI Taxonomy" id="137246"/>
    <lineage>
        <taxon>Eukaryota</taxon>
        <taxon>Metazoa</taxon>
        <taxon>Chordata</taxon>
        <taxon>Craniata</taxon>
        <taxon>Vertebrata</taxon>
        <taxon>Chondrichthyes</taxon>
        <taxon>Elasmobranchii</taxon>
        <taxon>Galeomorphii</taxon>
        <taxon>Galeoidea</taxon>
        <taxon>Orectolobiformes</taxon>
        <taxon>Hemiscylliidae</taxon>
        <taxon>Chiloscyllium</taxon>
    </lineage>
</organism>
<evidence type="ECO:0000256" key="2">
    <source>
        <dbReference type="ARBA" id="ARBA00022490"/>
    </source>
</evidence>
<dbReference type="Pfam" id="PF21355">
    <property type="entry name" value="TRAF-mep_MATH"/>
    <property type="match status" value="1"/>
</dbReference>
<dbReference type="GO" id="GO:0042981">
    <property type="term" value="P:regulation of apoptotic process"/>
    <property type="evidence" value="ECO:0007669"/>
    <property type="project" value="InterPro"/>
</dbReference>
<dbReference type="PROSITE" id="PS50089">
    <property type="entry name" value="ZF_RING_2"/>
    <property type="match status" value="1"/>
</dbReference>
<feature type="domain" description="TRAF-type" evidence="16">
    <location>
        <begin position="160"/>
        <end position="213"/>
    </location>
</feature>
<keyword evidence="6" id="KW-0677">Repeat</keyword>
<feature type="coiled-coil region" evidence="13">
    <location>
        <begin position="366"/>
        <end position="393"/>
    </location>
</feature>
<dbReference type="InterPro" id="IPR001841">
    <property type="entry name" value="Znf_RING"/>
</dbReference>
<proteinExistence type="inferred from homology"/>
<evidence type="ECO:0000256" key="11">
    <source>
        <dbReference type="PIRNR" id="PIRNR015614"/>
    </source>
</evidence>
<dbReference type="FunFam" id="3.30.40.10:FF:000286">
    <property type="entry name" value="TNF receptor-associated factor"/>
    <property type="match status" value="1"/>
</dbReference>
<keyword evidence="8 11" id="KW-0862">Zinc</keyword>
<keyword evidence="7 12" id="KW-0863">Zinc-finger</keyword>
<dbReference type="PANTHER" id="PTHR10131">
    <property type="entry name" value="TNF RECEPTOR ASSOCIATED FACTOR"/>
    <property type="match status" value="1"/>
</dbReference>
<dbReference type="SUPFAM" id="SSF57953">
    <property type="entry name" value="Trimerization domain of TRAF"/>
    <property type="match status" value="1"/>
</dbReference>
<keyword evidence="4" id="KW-0053">Apoptosis</keyword>
<dbReference type="Pfam" id="PF21363">
    <property type="entry name" value="TRAF3_RING"/>
    <property type="match status" value="1"/>
</dbReference>
<evidence type="ECO:0000313" key="18">
    <source>
        <dbReference type="Proteomes" id="UP000287033"/>
    </source>
</evidence>
<dbReference type="AlphaFoldDB" id="A0A401S4P7"/>
<evidence type="ECO:0000313" key="17">
    <source>
        <dbReference type="EMBL" id="GCC25365.1"/>
    </source>
</evidence>
<evidence type="ECO:0000259" key="16">
    <source>
        <dbReference type="PROSITE" id="PS50145"/>
    </source>
</evidence>
<feature type="domain" description="TRAF-type" evidence="16">
    <location>
        <begin position="215"/>
        <end position="271"/>
    </location>
</feature>
<keyword evidence="18" id="KW-1185">Reference proteome</keyword>
<dbReference type="GO" id="GO:0061630">
    <property type="term" value="F:ubiquitin protein ligase activity"/>
    <property type="evidence" value="ECO:0007669"/>
    <property type="project" value="UniProtKB-EC"/>
</dbReference>
<dbReference type="GO" id="GO:0008270">
    <property type="term" value="F:zinc ion binding"/>
    <property type="evidence" value="ECO:0007669"/>
    <property type="project" value="UniProtKB-UniRule"/>
</dbReference>
<dbReference type="Pfam" id="PF02176">
    <property type="entry name" value="zf-TRAF"/>
    <property type="match status" value="1"/>
</dbReference>
<dbReference type="SMART" id="SM00184">
    <property type="entry name" value="RING"/>
    <property type="match status" value="1"/>
</dbReference>
<feature type="domain" description="RING-type" evidence="14">
    <location>
        <begin position="77"/>
        <end position="116"/>
    </location>
</feature>
<evidence type="ECO:0000256" key="6">
    <source>
        <dbReference type="ARBA" id="ARBA00022737"/>
    </source>
</evidence>
<dbReference type="GO" id="GO:0005737">
    <property type="term" value="C:cytoplasm"/>
    <property type="evidence" value="ECO:0007669"/>
    <property type="project" value="UniProtKB-SubCell"/>
</dbReference>
<dbReference type="InterPro" id="IPR049342">
    <property type="entry name" value="TRAF1-6_MATH_dom"/>
</dbReference>
<dbReference type="GO" id="GO:0006915">
    <property type="term" value="P:apoptotic process"/>
    <property type="evidence" value="ECO:0007669"/>
    <property type="project" value="UniProtKB-KW"/>
</dbReference>
<dbReference type="EMBL" id="BEZZ01000084">
    <property type="protein sequence ID" value="GCC25365.1"/>
    <property type="molecule type" value="Genomic_DNA"/>
</dbReference>
<dbReference type="GO" id="GO:0005164">
    <property type="term" value="F:tumor necrosis factor receptor binding"/>
    <property type="evidence" value="ECO:0007669"/>
    <property type="project" value="UniProtKB-UniRule"/>
</dbReference>
<dbReference type="SUPFAM" id="SSF49599">
    <property type="entry name" value="TRAF domain-like"/>
    <property type="match status" value="3"/>
</dbReference>
<dbReference type="EC" id="2.3.2.27" evidence="11"/>
<sequence length="596" mass="67202">MCCHRAVFQASRLIISGRPLAMATARNIESSAPQLSLMQQTNVANVTNSRLSSLSIEPDDGGFKEKFVLKLENKYKCEYCHLALCNPKQTECGHRFCESCVRKIIGSPKPVCPVDNVPLFENTIFKDICCKKEVLALHVFCRNEINGCKKQLPLGNLEGHLLECPHQEVRCARRGCTEMVQRKDLADHLNSSCKYREQTCKYCRNEVAIAELKKHEEFDCLSFPVQCPNKCNARILRGELNSHQLQCLNVVMTCPFSKYGCNFQGTNQQLKMHEADSMAQHLNSVLMKNGDLENTIFELQNKLQEKSKMIDIMSAQISHLEKEQSKLAQLATKNESRLGYMQKMLASQTDKLMNIDQASQQTYQKQEESVREVKTLEESVDKLQIQLRQLELAGRAGGMATGAANLNALDNQVKRHGSLLSVHDVRLADMDLRFQVLETASYNGKLIWKIRDYARRKQEAVSGKTLSLYSQPFYTGYFGYKMCARVYLNGDGMGKGTHLSLFFVVMRGEYDALLPWPFKQKVTLMLLDQAPTKSHLGDAFKPDPNSSSFKKPVGEMNIASGCPLFVAQTVLEGGTYIKDDTIFIKVVVDTSDLPDP</sequence>
<keyword evidence="9" id="KW-0832">Ubl conjugation</keyword>
<dbReference type="Gene3D" id="2.60.210.10">
    <property type="entry name" value="Apoptosis, Tumor Necrosis Factor Receptor Associated Protein 2, Chain A"/>
    <property type="match status" value="1"/>
</dbReference>
<keyword evidence="10 13" id="KW-0175">Coiled coil</keyword>
<dbReference type="FunFam" id="2.60.210.10:FF:000001">
    <property type="entry name" value="TNF receptor-associated factor"/>
    <property type="match status" value="1"/>
</dbReference>
<dbReference type="Gene3D" id="3.30.40.10">
    <property type="entry name" value="Zinc/RING finger domain, C3HC4 (zinc finger)"/>
    <property type="match status" value="3"/>
</dbReference>
<feature type="zinc finger region" description="TRAF-type" evidence="12">
    <location>
        <begin position="160"/>
        <end position="213"/>
    </location>
</feature>
<evidence type="ECO:0000256" key="5">
    <source>
        <dbReference type="ARBA" id="ARBA00022723"/>
    </source>
</evidence>
<dbReference type="SMART" id="SM00061">
    <property type="entry name" value="MATH"/>
    <property type="match status" value="1"/>
</dbReference>